<dbReference type="OrthoDB" id="43906at2759"/>
<dbReference type="PANTHER" id="PTHR45758">
    <property type="entry name" value="MITOFERRIN-1-RELATED"/>
    <property type="match status" value="1"/>
</dbReference>
<evidence type="ECO:0000256" key="2">
    <source>
        <dbReference type="ARBA" id="ARBA00006375"/>
    </source>
</evidence>
<evidence type="ECO:0000256" key="7">
    <source>
        <dbReference type="ARBA" id="ARBA00022989"/>
    </source>
</evidence>
<feature type="repeat" description="Solcar" evidence="12">
    <location>
        <begin position="198"/>
        <end position="283"/>
    </location>
</feature>
<keyword evidence="11 12" id="KW-0472">Membrane</keyword>
<dbReference type="EMBL" id="OV651822">
    <property type="protein sequence ID" value="CAH1100646.1"/>
    <property type="molecule type" value="Genomic_DNA"/>
</dbReference>
<evidence type="ECO:0000256" key="12">
    <source>
        <dbReference type="PROSITE-ProRule" id="PRU00282"/>
    </source>
</evidence>
<dbReference type="PROSITE" id="PS50920">
    <property type="entry name" value="SOLCAR"/>
    <property type="match status" value="3"/>
</dbReference>
<keyword evidence="4" id="KW-0410">Iron transport</keyword>
<reference evidence="14" key="1">
    <citation type="submission" date="2022-01" db="EMBL/GenBank/DDBJ databases">
        <authorList>
            <person name="King R."/>
        </authorList>
    </citation>
    <scope>NUCLEOTIDE SEQUENCE</scope>
</reference>
<dbReference type="InterPro" id="IPR023395">
    <property type="entry name" value="MCP_dom_sf"/>
</dbReference>
<dbReference type="GO" id="GO:0048250">
    <property type="term" value="P:iron import into the mitochondrion"/>
    <property type="evidence" value="ECO:0007669"/>
    <property type="project" value="TreeGrafter"/>
</dbReference>
<evidence type="ECO:0000256" key="1">
    <source>
        <dbReference type="ARBA" id="ARBA00004448"/>
    </source>
</evidence>
<keyword evidence="15" id="KW-1185">Reference proteome</keyword>
<dbReference type="InterPro" id="IPR018108">
    <property type="entry name" value="MCP_transmembrane"/>
</dbReference>
<feature type="repeat" description="Solcar" evidence="12">
    <location>
        <begin position="14"/>
        <end position="99"/>
    </location>
</feature>
<feature type="repeat" description="Solcar" evidence="12">
    <location>
        <begin position="107"/>
        <end position="191"/>
    </location>
</feature>
<keyword evidence="10" id="KW-0496">Mitochondrion</keyword>
<protein>
    <recommendedName>
        <fullName evidence="16">Mitochondrial carrier protein</fullName>
    </recommendedName>
</protein>
<proteinExistence type="inferred from homology"/>
<evidence type="ECO:0000313" key="15">
    <source>
        <dbReference type="Proteomes" id="UP001153636"/>
    </source>
</evidence>
<evidence type="ECO:0000256" key="9">
    <source>
        <dbReference type="ARBA" id="ARBA00023065"/>
    </source>
</evidence>
<dbReference type="Gene3D" id="1.50.40.10">
    <property type="entry name" value="Mitochondrial carrier domain"/>
    <property type="match status" value="2"/>
</dbReference>
<dbReference type="GO" id="GO:0005743">
    <property type="term" value="C:mitochondrial inner membrane"/>
    <property type="evidence" value="ECO:0007669"/>
    <property type="project" value="UniProtKB-SubCell"/>
</dbReference>
<gene>
    <name evidence="14" type="ORF">PSYICH_LOCUS1868</name>
</gene>
<dbReference type="GO" id="GO:0015093">
    <property type="term" value="F:ferrous iron transmembrane transporter activity"/>
    <property type="evidence" value="ECO:0007669"/>
    <property type="project" value="TreeGrafter"/>
</dbReference>
<evidence type="ECO:0000256" key="3">
    <source>
        <dbReference type="ARBA" id="ARBA00022448"/>
    </source>
</evidence>
<dbReference type="SUPFAM" id="SSF103506">
    <property type="entry name" value="Mitochondrial carrier"/>
    <property type="match status" value="1"/>
</dbReference>
<evidence type="ECO:0000256" key="8">
    <source>
        <dbReference type="ARBA" id="ARBA00023004"/>
    </source>
</evidence>
<dbReference type="AlphaFoldDB" id="A0A9P0CM72"/>
<dbReference type="Proteomes" id="UP001153636">
    <property type="component" value="Chromosome 10"/>
</dbReference>
<keyword evidence="5 12" id="KW-0812">Transmembrane</keyword>
<comment type="subcellular location">
    <subcellularLocation>
        <location evidence="1">Mitochondrion inner membrane</location>
        <topology evidence="1">Multi-pass membrane protein</topology>
    </subcellularLocation>
</comment>
<evidence type="ECO:0000256" key="11">
    <source>
        <dbReference type="ARBA" id="ARBA00023136"/>
    </source>
</evidence>
<evidence type="ECO:0000256" key="5">
    <source>
        <dbReference type="ARBA" id="ARBA00022692"/>
    </source>
</evidence>
<evidence type="ECO:0008006" key="16">
    <source>
        <dbReference type="Google" id="ProtNLM"/>
    </source>
</evidence>
<dbReference type="Pfam" id="PF00153">
    <property type="entry name" value="Mito_carr"/>
    <property type="match status" value="3"/>
</dbReference>
<evidence type="ECO:0000313" key="14">
    <source>
        <dbReference type="EMBL" id="CAH1100646.1"/>
    </source>
</evidence>
<evidence type="ECO:0000256" key="6">
    <source>
        <dbReference type="ARBA" id="ARBA00022792"/>
    </source>
</evidence>
<keyword evidence="9" id="KW-0406">Ion transport</keyword>
<comment type="similarity">
    <text evidence="2 13">Belongs to the mitochondrial carrier (TC 2.A.29) family.</text>
</comment>
<evidence type="ECO:0000256" key="10">
    <source>
        <dbReference type="ARBA" id="ARBA00023128"/>
    </source>
</evidence>
<organism evidence="14 15">
    <name type="scientific">Psylliodes chrysocephalus</name>
    <dbReference type="NCBI Taxonomy" id="3402493"/>
    <lineage>
        <taxon>Eukaryota</taxon>
        <taxon>Metazoa</taxon>
        <taxon>Ecdysozoa</taxon>
        <taxon>Arthropoda</taxon>
        <taxon>Hexapoda</taxon>
        <taxon>Insecta</taxon>
        <taxon>Pterygota</taxon>
        <taxon>Neoptera</taxon>
        <taxon>Endopterygota</taxon>
        <taxon>Coleoptera</taxon>
        <taxon>Polyphaga</taxon>
        <taxon>Cucujiformia</taxon>
        <taxon>Chrysomeloidea</taxon>
        <taxon>Chrysomelidae</taxon>
        <taxon>Galerucinae</taxon>
        <taxon>Alticini</taxon>
        <taxon>Psylliodes</taxon>
    </lineage>
</organism>
<evidence type="ECO:0000256" key="4">
    <source>
        <dbReference type="ARBA" id="ARBA00022496"/>
    </source>
</evidence>
<keyword evidence="3 13" id="KW-0813">Transport</keyword>
<keyword evidence="8" id="KW-0408">Iron</keyword>
<accession>A0A9P0CM72</accession>
<sequence length="296" mass="33215">MGLDQVHHEKLDTENVTIHLISGAIAGYAEYIIMYPIDTVKTRMQSISFKGTRNIFGVLLKMIAEEGILSPIRGLTVVVAASGPAHALYYGSYEFVKINLQHVVKNHNSFCHGVAGCFATFFHDAVVNPSEVIKQRMQMEKSTCHSVIQCTKEIYRIEGFQAFYRSFATTLLMNIPFQSIHFIVYELCQDYLNKERDYDPKSHIISGGLAGGVGAAITNPLDVCRTLINTQESKEAVGLVKAVKIVYKKTGFRGFLSGVTARTLHLMPSTAICWSTYEFCKYLLKEQKHKDSDRNK</sequence>
<keyword evidence="6" id="KW-0999">Mitochondrion inner membrane</keyword>
<dbReference type="PANTHER" id="PTHR45758:SF20">
    <property type="entry name" value="MITOFERRIN-2"/>
    <property type="match status" value="1"/>
</dbReference>
<name>A0A9P0CM72_9CUCU</name>
<keyword evidence="7" id="KW-1133">Transmembrane helix</keyword>
<evidence type="ECO:0000256" key="13">
    <source>
        <dbReference type="RuleBase" id="RU000488"/>
    </source>
</evidence>